<dbReference type="PANTHER" id="PTHR28535:SF1">
    <property type="entry name" value="PROTEIN ZGRF1"/>
    <property type="match status" value="1"/>
</dbReference>
<dbReference type="InterPro" id="IPR052800">
    <property type="entry name" value="DNA_Repair_Helicase_ZGRF1"/>
</dbReference>
<dbReference type="GeneID" id="92036337"/>
<organism evidence="3 4">
    <name type="scientific">Phyllosticta citribraziliensis</name>
    <dbReference type="NCBI Taxonomy" id="989973"/>
    <lineage>
        <taxon>Eukaryota</taxon>
        <taxon>Fungi</taxon>
        <taxon>Dikarya</taxon>
        <taxon>Ascomycota</taxon>
        <taxon>Pezizomycotina</taxon>
        <taxon>Dothideomycetes</taxon>
        <taxon>Dothideomycetes incertae sedis</taxon>
        <taxon>Botryosphaeriales</taxon>
        <taxon>Phyllostictaceae</taxon>
        <taxon>Phyllosticta</taxon>
    </lineage>
</organism>
<dbReference type="EMBL" id="JBBPEH010000014">
    <property type="protein sequence ID" value="KAK7530141.1"/>
    <property type="molecule type" value="Genomic_DNA"/>
</dbReference>
<dbReference type="Pfam" id="PF10382">
    <property type="entry name" value="ZGRF1-like_N"/>
    <property type="match status" value="1"/>
</dbReference>
<dbReference type="InterPro" id="IPR018838">
    <property type="entry name" value="ZGRF1-like_N"/>
</dbReference>
<name>A0ABR1L4H3_9PEZI</name>
<evidence type="ECO:0000313" key="3">
    <source>
        <dbReference type="EMBL" id="KAK7530141.1"/>
    </source>
</evidence>
<feature type="compositionally biased region" description="Polar residues" evidence="1">
    <location>
        <begin position="170"/>
        <end position="187"/>
    </location>
</feature>
<protein>
    <recommendedName>
        <fullName evidence="2">5'-3' DNA helicase ZGRF1-like N-terminal domain-containing protein</fullName>
    </recommendedName>
</protein>
<accession>A0ABR1L4H3</accession>
<feature type="region of interest" description="Disordered" evidence="1">
    <location>
        <begin position="91"/>
        <end position="187"/>
    </location>
</feature>
<sequence>MAPPARAAATALPLTQNTAPVHEFSCLYTHDVRRKQKRWQDGFIRLYTFNQRVMELEEGDEVTLENGVMVEVVEATATTHTDLDPVLQKRAGPTMGAFGGRAQPPNRPLSEVLGIPKGPMGRARLPGPSGNLANGQQTNAPGGGQGAAQQTAAPRDVVDLTSDAEEDNSPEGNESKSQCSANIDTNN</sequence>
<proteinExistence type="predicted"/>
<comment type="caution">
    <text evidence="3">The sequence shown here is derived from an EMBL/GenBank/DDBJ whole genome shotgun (WGS) entry which is preliminary data.</text>
</comment>
<gene>
    <name evidence="3" type="ORF">J3D65DRAFT_671929</name>
</gene>
<evidence type="ECO:0000313" key="4">
    <source>
        <dbReference type="Proteomes" id="UP001360953"/>
    </source>
</evidence>
<evidence type="ECO:0000259" key="2">
    <source>
        <dbReference type="Pfam" id="PF10382"/>
    </source>
</evidence>
<dbReference type="Proteomes" id="UP001360953">
    <property type="component" value="Unassembled WGS sequence"/>
</dbReference>
<dbReference type="RefSeq" id="XP_066650380.1">
    <property type="nucleotide sequence ID" value="XM_066803431.1"/>
</dbReference>
<dbReference type="PANTHER" id="PTHR28535">
    <property type="entry name" value="ZINC FINGER GRF-TYPE CONTAINING 1"/>
    <property type="match status" value="1"/>
</dbReference>
<feature type="domain" description="5'-3' DNA helicase ZGRF1-like N-terminal" evidence="2">
    <location>
        <begin position="21"/>
        <end position="54"/>
    </location>
</feature>
<reference evidence="3 4" key="1">
    <citation type="submission" date="2024-04" db="EMBL/GenBank/DDBJ databases">
        <title>Phyllosticta paracitricarpa is synonymous to the EU quarantine fungus P. citricarpa based on phylogenomic analyses.</title>
        <authorList>
            <consortium name="Lawrence Berkeley National Laboratory"/>
            <person name="Van ingen-buijs V.A."/>
            <person name="Van westerhoven A.C."/>
            <person name="Haridas S."/>
            <person name="Skiadas P."/>
            <person name="Martin F."/>
            <person name="Groenewald J.Z."/>
            <person name="Crous P.W."/>
            <person name="Seidl M.F."/>
        </authorList>
    </citation>
    <scope>NUCLEOTIDE SEQUENCE [LARGE SCALE GENOMIC DNA]</scope>
    <source>
        <strain evidence="3 4">CPC 17464</strain>
    </source>
</reference>
<evidence type="ECO:0000256" key="1">
    <source>
        <dbReference type="SAM" id="MobiDB-lite"/>
    </source>
</evidence>
<keyword evidence="4" id="KW-1185">Reference proteome</keyword>